<dbReference type="PANTHER" id="PTHR44826">
    <property type="entry name" value="SPORE COAT PROTEIN SP85"/>
    <property type="match status" value="1"/>
</dbReference>
<dbReference type="PRINTS" id="PR01217">
    <property type="entry name" value="PRICHEXTENSN"/>
</dbReference>
<sequence length="460" mass="48498">MGLGVVVMTTHHEEKGQATQSTHKKQQETMADSSDPDEVYRRLKLLDTAVRVAVIESESKLRNRRAMTVAAASSSGDKLGWIQRRHVQDVSDAPVTSSPTVSPSATPSDFSSATPSSSPSASPSAAPFAAPSSAPSVSSSAAPSVTPSSEPSATLSLSPSVTPSTEPSVTPSIEPSAIPSFSPSVAPSNLPSVERSNYPSREHHPSAEPSHTPSAIPSKQNAPTTYITVSPTISSMVQLTASPFPASPFPASPFPASPSANPAAIPPTISQTSSATGASRDNSSNPALGIIGFVLAFTVLLVAYQMYKRKRKRDAGIVELTSQLEPNMMPMVRRSDSGGWKGTYSEEQMQSIIDLSINPLRDTNDVPEHGTPNFPLASTEQQLEYIECGVTLFNEPAGESSSSYFDTDEDLMKAYDEAMAVDIEPENPDVEKAMFETGSIAMSGIGSTNDSGERDLPPIA</sequence>
<feature type="compositionally biased region" description="Polar residues" evidence="7">
    <location>
        <begin position="209"/>
        <end position="222"/>
    </location>
</feature>
<evidence type="ECO:0000256" key="7">
    <source>
        <dbReference type="SAM" id="MobiDB-lite"/>
    </source>
</evidence>
<feature type="transmembrane region" description="Helical" evidence="8">
    <location>
        <begin position="287"/>
        <end position="304"/>
    </location>
</feature>
<keyword evidence="8" id="KW-1133">Transmembrane helix</keyword>
<feature type="region of interest" description="Disordered" evidence="7">
    <location>
        <begin position="90"/>
        <end position="222"/>
    </location>
</feature>
<evidence type="ECO:0000313" key="9">
    <source>
        <dbReference type="EMBL" id="KAL3807764.1"/>
    </source>
</evidence>
<proteinExistence type="inferred from homology"/>
<organism evidence="9 10">
    <name type="scientific">Cyclostephanos tholiformis</name>
    <dbReference type="NCBI Taxonomy" id="382380"/>
    <lineage>
        <taxon>Eukaryota</taxon>
        <taxon>Sar</taxon>
        <taxon>Stramenopiles</taxon>
        <taxon>Ochrophyta</taxon>
        <taxon>Bacillariophyta</taxon>
        <taxon>Coscinodiscophyceae</taxon>
        <taxon>Thalassiosirophycidae</taxon>
        <taxon>Stephanodiscales</taxon>
        <taxon>Stephanodiscaceae</taxon>
        <taxon>Cyclostephanos</taxon>
    </lineage>
</organism>
<name>A0ABD3R5G2_9STRA</name>
<feature type="compositionally biased region" description="Polar residues" evidence="7">
    <location>
        <begin position="268"/>
        <end position="281"/>
    </location>
</feature>
<dbReference type="Proteomes" id="UP001530377">
    <property type="component" value="Unassembled WGS sequence"/>
</dbReference>
<dbReference type="PANTHER" id="PTHR44826:SF3">
    <property type="entry name" value="SPORE COAT PROTEIN SP85"/>
    <property type="match status" value="1"/>
</dbReference>
<evidence type="ECO:0000256" key="4">
    <source>
        <dbReference type="ARBA" id="ARBA00022737"/>
    </source>
</evidence>
<comment type="caution">
    <text evidence="9">The sequence shown here is derived from an EMBL/GenBank/DDBJ whole genome shotgun (WGS) entry which is preliminary data.</text>
</comment>
<evidence type="ECO:0000256" key="8">
    <source>
        <dbReference type="SAM" id="Phobius"/>
    </source>
</evidence>
<keyword evidence="8" id="KW-0472">Membrane</keyword>
<feature type="compositionally biased region" description="Low complexity" evidence="7">
    <location>
        <begin position="257"/>
        <end position="267"/>
    </location>
</feature>
<keyword evidence="10" id="KW-1185">Reference proteome</keyword>
<reference evidence="9 10" key="1">
    <citation type="submission" date="2024-10" db="EMBL/GenBank/DDBJ databases">
        <title>Updated reference genomes for cyclostephanoid diatoms.</title>
        <authorList>
            <person name="Roberts W.R."/>
            <person name="Alverson A.J."/>
        </authorList>
    </citation>
    <scope>NUCLEOTIDE SEQUENCE [LARGE SCALE GENOMIC DNA]</scope>
    <source>
        <strain evidence="9 10">AJA228-03</strain>
    </source>
</reference>
<dbReference type="InterPro" id="IPR051860">
    <property type="entry name" value="Plasmodium_CSP_Invasion"/>
</dbReference>
<feature type="compositionally biased region" description="Low complexity" evidence="7">
    <location>
        <begin position="90"/>
        <end position="176"/>
    </location>
</feature>
<comment type="function">
    <text evidence="5">In the vertebrate host, binds to highly sulfated heparan sulfate proteoglycans (HSPGs) on the surface of host hepatocytes and is required for sporozoite invasion of the host hepatocytes.</text>
</comment>
<keyword evidence="4" id="KW-0677">Repeat</keyword>
<evidence type="ECO:0000256" key="5">
    <source>
        <dbReference type="ARBA" id="ARBA00033726"/>
    </source>
</evidence>
<keyword evidence="8" id="KW-0812">Transmembrane</keyword>
<evidence type="ECO:0000256" key="2">
    <source>
        <dbReference type="ARBA" id="ARBA00021911"/>
    </source>
</evidence>
<evidence type="ECO:0000313" key="10">
    <source>
        <dbReference type="Proteomes" id="UP001530377"/>
    </source>
</evidence>
<feature type="region of interest" description="Disordered" evidence="7">
    <location>
        <begin position="253"/>
        <end position="281"/>
    </location>
</feature>
<evidence type="ECO:0000256" key="6">
    <source>
        <dbReference type="ARBA" id="ARBA00045806"/>
    </source>
</evidence>
<dbReference type="EMBL" id="JALLPB020000587">
    <property type="protein sequence ID" value="KAL3807764.1"/>
    <property type="molecule type" value="Genomic_DNA"/>
</dbReference>
<keyword evidence="3" id="KW-0748">Sporozoite</keyword>
<comment type="similarity">
    <text evidence="1">Belongs to the plasmodium circumsporozoite protein family.</text>
</comment>
<evidence type="ECO:0000256" key="3">
    <source>
        <dbReference type="ARBA" id="ARBA00022522"/>
    </source>
</evidence>
<accession>A0ABD3R5G2</accession>
<dbReference type="AlphaFoldDB" id="A0ABD3R5G2"/>
<evidence type="ECO:0000256" key="1">
    <source>
        <dbReference type="ARBA" id="ARBA00006241"/>
    </source>
</evidence>
<protein>
    <recommendedName>
        <fullName evidence="2">Circumsporozoite protein</fullName>
    </recommendedName>
</protein>
<comment type="function">
    <text evidence="6">Essential sporozoite protein. In the mosquito vector, required for sporozoite development in the oocyst, migration through the vector hemolymph and entry into the vector salivary glands. In the vertebrate host, required for sporozoite migration through the host dermis and infection of host hepatocytes. Binds to highly sulfated heparan sulfate proteoglycans (HSPGs) on the surface of host hepatocytes.</text>
</comment>
<feature type="compositionally biased region" description="Polar residues" evidence="7">
    <location>
        <begin position="179"/>
        <end position="199"/>
    </location>
</feature>
<feature type="region of interest" description="Disordered" evidence="7">
    <location>
        <begin position="1"/>
        <end position="37"/>
    </location>
</feature>
<gene>
    <name evidence="9" type="ORF">ACHAXA_000677</name>
</gene>